<dbReference type="SUPFAM" id="SSF49329">
    <property type="entry name" value="Cu,Zn superoxide dismutase-like"/>
    <property type="match status" value="1"/>
</dbReference>
<keyword evidence="9" id="KW-0186">Copper</keyword>
<dbReference type="Pfam" id="PF00403">
    <property type="entry name" value="HMA"/>
    <property type="match status" value="1"/>
</dbReference>
<dbReference type="PROSITE" id="PS50846">
    <property type="entry name" value="HMA_2"/>
    <property type="match status" value="1"/>
</dbReference>
<dbReference type="InterPro" id="IPR024134">
    <property type="entry name" value="SOD_Cu/Zn_/chaperone"/>
</dbReference>
<dbReference type="InterPro" id="IPR006121">
    <property type="entry name" value="HMA_dom"/>
</dbReference>
<evidence type="ECO:0000256" key="14">
    <source>
        <dbReference type="ARBA" id="ARBA00072705"/>
    </source>
</evidence>
<dbReference type="InterPro" id="IPR036163">
    <property type="entry name" value="HMA_dom_sf"/>
</dbReference>
<comment type="similarity">
    <text evidence="3">Belongs to the Cu-Zn superoxide dismutase family.</text>
</comment>
<reference evidence="17" key="1">
    <citation type="submission" date="2025-08" db="UniProtKB">
        <authorList>
            <consortium name="RefSeq"/>
        </authorList>
    </citation>
    <scope>IDENTIFICATION</scope>
    <source>
        <strain evidence="17">USDA-PBARC FA_bdor</strain>
        <tissue evidence="17">Whole organism</tissue>
    </source>
</reference>
<evidence type="ECO:0000256" key="5">
    <source>
        <dbReference type="ARBA" id="ARBA00022723"/>
    </source>
</evidence>
<comment type="cofactor">
    <cofactor evidence="2">
        <name>Cu(2+)</name>
        <dbReference type="ChEBI" id="CHEBI:29036"/>
    </cofactor>
</comment>
<dbReference type="KEGG" id="fas:105267141"/>
<dbReference type="FunFam" id="2.60.40.200:FF:000004">
    <property type="entry name" value="Copper chaperone for superoxide dismutase"/>
    <property type="match status" value="1"/>
</dbReference>
<dbReference type="Gene3D" id="3.30.70.100">
    <property type="match status" value="1"/>
</dbReference>
<dbReference type="GO" id="GO:0005507">
    <property type="term" value="F:copper ion binding"/>
    <property type="evidence" value="ECO:0007669"/>
    <property type="project" value="InterPro"/>
</dbReference>
<name>A0A9R1T7I8_9HYME</name>
<dbReference type="PANTHER" id="PTHR10003">
    <property type="entry name" value="SUPEROXIDE DISMUTASE CU-ZN -RELATED"/>
    <property type="match status" value="1"/>
</dbReference>
<evidence type="ECO:0000256" key="2">
    <source>
        <dbReference type="ARBA" id="ARBA00001973"/>
    </source>
</evidence>
<evidence type="ECO:0000256" key="1">
    <source>
        <dbReference type="ARBA" id="ARBA00001947"/>
    </source>
</evidence>
<evidence type="ECO:0000256" key="12">
    <source>
        <dbReference type="ARBA" id="ARBA00032899"/>
    </source>
</evidence>
<evidence type="ECO:0000256" key="6">
    <source>
        <dbReference type="ARBA" id="ARBA00022833"/>
    </source>
</evidence>
<evidence type="ECO:0000256" key="9">
    <source>
        <dbReference type="ARBA" id="ARBA00023008"/>
    </source>
</evidence>
<sequence>MTTKVEFAVDMTCQNCVKQVEGSLRELEGIHHIDISLERGTVLVNTDMPYSVIQEKIESLGKRAVLKGYGDNTISAVSIVGGTSGFGISQAIQGVVRFVQTPSGCIIDGTVDGLSPGAHGFHVHECGDISGGCDTVGDHFNPYNSTHGGPDDDITQRHIGDLGNILANESGRAQFRWQDKVLNVDDIIGRSLVITEDSDDLGKGNSSTSKFDGNSGQRLACGIIARSSGVFENTKRICACDGKTLWDERDESKQKVMGKSYHSIIFLMKNFYI</sequence>
<proteinExistence type="inferred from homology"/>
<keyword evidence="7" id="KW-0049">Antioxidant</keyword>
<dbReference type="AlphaFoldDB" id="A0A9R1T7I8"/>
<dbReference type="InterPro" id="IPR018152">
    <property type="entry name" value="SOD_Cu/Zn_BS"/>
</dbReference>
<dbReference type="OrthoDB" id="666972at2759"/>
<organism evidence="16 17">
    <name type="scientific">Fopius arisanus</name>
    <dbReference type="NCBI Taxonomy" id="64838"/>
    <lineage>
        <taxon>Eukaryota</taxon>
        <taxon>Metazoa</taxon>
        <taxon>Ecdysozoa</taxon>
        <taxon>Arthropoda</taxon>
        <taxon>Hexapoda</taxon>
        <taxon>Insecta</taxon>
        <taxon>Pterygota</taxon>
        <taxon>Neoptera</taxon>
        <taxon>Endopterygota</taxon>
        <taxon>Hymenoptera</taxon>
        <taxon>Apocrita</taxon>
        <taxon>Ichneumonoidea</taxon>
        <taxon>Braconidae</taxon>
        <taxon>Opiinae</taxon>
        <taxon>Fopius</taxon>
    </lineage>
</organism>
<evidence type="ECO:0000256" key="13">
    <source>
        <dbReference type="ARBA" id="ARBA00049204"/>
    </source>
</evidence>
<evidence type="ECO:0000259" key="15">
    <source>
        <dbReference type="PROSITE" id="PS50846"/>
    </source>
</evidence>
<evidence type="ECO:0000313" key="16">
    <source>
        <dbReference type="Proteomes" id="UP000694866"/>
    </source>
</evidence>
<keyword evidence="10" id="KW-1015">Disulfide bond</keyword>
<keyword evidence="8" id="KW-0560">Oxidoreductase</keyword>
<keyword evidence="16" id="KW-1185">Reference proteome</keyword>
<dbReference type="PROSITE" id="PS00087">
    <property type="entry name" value="SOD_CU_ZN_1"/>
    <property type="match status" value="1"/>
</dbReference>
<accession>A0A9R1T7I8</accession>
<feature type="domain" description="HMA" evidence="15">
    <location>
        <begin position="2"/>
        <end position="65"/>
    </location>
</feature>
<dbReference type="Pfam" id="PF00080">
    <property type="entry name" value="Sod_Cu"/>
    <property type="match status" value="1"/>
</dbReference>
<evidence type="ECO:0000256" key="4">
    <source>
        <dbReference type="ARBA" id="ARBA00012682"/>
    </source>
</evidence>
<dbReference type="CTD" id="9973"/>
<dbReference type="RefSeq" id="XP_011304093.1">
    <property type="nucleotide sequence ID" value="XM_011305791.1"/>
</dbReference>
<dbReference type="InterPro" id="IPR001424">
    <property type="entry name" value="SOD_Cu_Zn_dom"/>
</dbReference>
<dbReference type="InterPro" id="IPR036423">
    <property type="entry name" value="SOD-like_Cu/Zn_dom_sf"/>
</dbReference>
<evidence type="ECO:0000256" key="7">
    <source>
        <dbReference type="ARBA" id="ARBA00022862"/>
    </source>
</evidence>
<comment type="catalytic activity">
    <reaction evidence="13">
        <text>2 superoxide + 2 H(+) = H2O2 + O2</text>
        <dbReference type="Rhea" id="RHEA:20696"/>
        <dbReference type="ChEBI" id="CHEBI:15378"/>
        <dbReference type="ChEBI" id="CHEBI:15379"/>
        <dbReference type="ChEBI" id="CHEBI:16240"/>
        <dbReference type="ChEBI" id="CHEBI:18421"/>
        <dbReference type="EC" id="1.15.1.1"/>
    </reaction>
</comment>
<dbReference type="GeneID" id="105267141"/>
<comment type="similarity">
    <text evidence="11">In the C-terminal section; belongs to the Cu-Zn superoxide dismutase family.</text>
</comment>
<evidence type="ECO:0000256" key="10">
    <source>
        <dbReference type="ARBA" id="ARBA00023157"/>
    </source>
</evidence>
<comment type="cofactor">
    <cofactor evidence="1">
        <name>Zn(2+)</name>
        <dbReference type="ChEBI" id="CHEBI:29105"/>
    </cofactor>
</comment>
<dbReference type="Proteomes" id="UP000694866">
    <property type="component" value="Unplaced"/>
</dbReference>
<evidence type="ECO:0000256" key="11">
    <source>
        <dbReference type="ARBA" id="ARBA00025798"/>
    </source>
</evidence>
<dbReference type="SUPFAM" id="SSF55008">
    <property type="entry name" value="HMA, heavy metal-associated domain"/>
    <property type="match status" value="1"/>
</dbReference>
<protein>
    <recommendedName>
        <fullName evidence="14">Extracellular superoxide dismutase [Cu-Zn]</fullName>
        <ecNumber evidence="4">1.15.1.1</ecNumber>
    </recommendedName>
    <alternativeName>
        <fullName evidence="12">Superoxide dismutase copper chaperone</fullName>
    </alternativeName>
</protein>
<evidence type="ECO:0000256" key="8">
    <source>
        <dbReference type="ARBA" id="ARBA00023002"/>
    </source>
</evidence>
<dbReference type="CDD" id="cd00371">
    <property type="entry name" value="HMA"/>
    <property type="match status" value="1"/>
</dbReference>
<gene>
    <name evidence="17" type="primary">LOC105267141</name>
</gene>
<keyword evidence="5" id="KW-0479">Metal-binding</keyword>
<evidence type="ECO:0000256" key="3">
    <source>
        <dbReference type="ARBA" id="ARBA00010457"/>
    </source>
</evidence>
<dbReference type="Gene3D" id="2.60.40.200">
    <property type="entry name" value="Superoxide dismutase, copper/zinc binding domain"/>
    <property type="match status" value="1"/>
</dbReference>
<keyword evidence="6" id="KW-0862">Zinc</keyword>
<dbReference type="GO" id="GO:0004784">
    <property type="term" value="F:superoxide dismutase activity"/>
    <property type="evidence" value="ECO:0007669"/>
    <property type="project" value="UniProtKB-EC"/>
</dbReference>
<dbReference type="EC" id="1.15.1.1" evidence="4"/>
<dbReference type="PROSITE" id="PS00332">
    <property type="entry name" value="SOD_CU_ZN_2"/>
    <property type="match status" value="1"/>
</dbReference>
<dbReference type="PRINTS" id="PR00068">
    <property type="entry name" value="CUZNDISMTASE"/>
</dbReference>
<dbReference type="CDD" id="cd00305">
    <property type="entry name" value="Cu-Zn_Superoxide_Dismutase"/>
    <property type="match status" value="1"/>
</dbReference>
<evidence type="ECO:0000313" key="17">
    <source>
        <dbReference type="RefSeq" id="XP_011304093.1"/>
    </source>
</evidence>